<dbReference type="Proteomes" id="UP001622690">
    <property type="component" value="Chromosome"/>
</dbReference>
<keyword evidence="1" id="KW-0472">Membrane</keyword>
<reference evidence="2 3" key="1">
    <citation type="submission" date="2022-10" db="EMBL/GenBank/DDBJ databases">
        <title>The complete genomes of actinobacterial strains from the NBC collection.</title>
        <authorList>
            <person name="Joergensen T.S."/>
            <person name="Alvarez Arevalo M."/>
            <person name="Sterndorff E.B."/>
            <person name="Faurdal D."/>
            <person name="Vuksanovic O."/>
            <person name="Mourched A.-S."/>
            <person name="Charusanti P."/>
            <person name="Shaw S."/>
            <person name="Blin K."/>
            <person name="Weber T."/>
        </authorList>
    </citation>
    <scope>NUCLEOTIDE SEQUENCE [LARGE SCALE GENOMIC DNA]</scope>
    <source>
        <strain evidence="2 3">NBC_00206</strain>
    </source>
</reference>
<evidence type="ECO:0000313" key="3">
    <source>
        <dbReference type="Proteomes" id="UP001622690"/>
    </source>
</evidence>
<name>A0ABZ1IVT2_9ACTN</name>
<dbReference type="RefSeq" id="WP_401803258.1">
    <property type="nucleotide sequence ID" value="NZ_CP108125.1"/>
</dbReference>
<dbReference type="EMBL" id="CP108125">
    <property type="protein sequence ID" value="WTO84003.1"/>
    <property type="molecule type" value="Genomic_DNA"/>
</dbReference>
<feature type="transmembrane region" description="Helical" evidence="1">
    <location>
        <begin position="12"/>
        <end position="35"/>
    </location>
</feature>
<gene>
    <name evidence="2" type="ORF">OHU27_16875</name>
</gene>
<accession>A0ABZ1IVT2</accession>
<keyword evidence="3" id="KW-1185">Reference proteome</keyword>
<evidence type="ECO:0000256" key="1">
    <source>
        <dbReference type="SAM" id="Phobius"/>
    </source>
</evidence>
<protein>
    <submittedName>
        <fullName evidence="2">Uncharacterized protein</fullName>
    </submittedName>
</protein>
<dbReference type="NCBIfam" id="NF041681">
    <property type="entry name" value="HGxxPAAW"/>
    <property type="match status" value="1"/>
</dbReference>
<sequence length="129" mass="13159">MSQYDEGHTFAGWIGTAVATVGCSVLGAGICVTSASLLVGGFAVTVASVLVTWVLHLTGWGKPSGIRPRDQWGMRVRDLSAREGHPDCWGCRLAGRGRRTAEAPGVVVRASAGAVPGREAAAVSAGGEA</sequence>
<feature type="transmembrane region" description="Helical" evidence="1">
    <location>
        <begin position="41"/>
        <end position="60"/>
    </location>
</feature>
<evidence type="ECO:0000313" key="2">
    <source>
        <dbReference type="EMBL" id="WTO84003.1"/>
    </source>
</evidence>
<organism evidence="2 3">
    <name type="scientific">Streptomyces nigra</name>
    <dbReference type="NCBI Taxonomy" id="1827580"/>
    <lineage>
        <taxon>Bacteria</taxon>
        <taxon>Bacillati</taxon>
        <taxon>Actinomycetota</taxon>
        <taxon>Actinomycetes</taxon>
        <taxon>Kitasatosporales</taxon>
        <taxon>Streptomycetaceae</taxon>
        <taxon>Streptomyces</taxon>
    </lineage>
</organism>
<proteinExistence type="predicted"/>
<keyword evidence="1" id="KW-0812">Transmembrane</keyword>
<keyword evidence="1" id="KW-1133">Transmembrane helix</keyword>